<organism evidence="2 3">
    <name type="scientific">Gryllus longicercus</name>
    <dbReference type="NCBI Taxonomy" id="2509291"/>
    <lineage>
        <taxon>Eukaryota</taxon>
        <taxon>Metazoa</taxon>
        <taxon>Ecdysozoa</taxon>
        <taxon>Arthropoda</taxon>
        <taxon>Hexapoda</taxon>
        <taxon>Insecta</taxon>
        <taxon>Pterygota</taxon>
        <taxon>Neoptera</taxon>
        <taxon>Polyneoptera</taxon>
        <taxon>Orthoptera</taxon>
        <taxon>Ensifera</taxon>
        <taxon>Gryllidea</taxon>
        <taxon>Grylloidea</taxon>
        <taxon>Gryllidae</taxon>
        <taxon>Gryllinae</taxon>
        <taxon>Gryllus</taxon>
    </lineage>
</organism>
<accession>A0AAN9VMS4</accession>
<sequence>MDGRKDRERGRGGVESANGQGKPRRGKAMRAQRRVQLAGPGAALARAARPAQRGESGSAGRERAQLPTRAGNEITPRSQTGRATPTGPASAVGDADRALIPFPSRPFSPAFARGLPEKGKRGGWSSRN</sequence>
<reference evidence="2 3" key="1">
    <citation type="submission" date="2024-03" db="EMBL/GenBank/DDBJ databases">
        <title>The genome assembly and annotation of the cricket Gryllus longicercus Weissman &amp; Gray.</title>
        <authorList>
            <person name="Szrajer S."/>
            <person name="Gray D."/>
            <person name="Ylla G."/>
        </authorList>
    </citation>
    <scope>NUCLEOTIDE SEQUENCE [LARGE SCALE GENOMIC DNA]</scope>
    <source>
        <strain evidence="2">DAG 2021-001</strain>
        <tissue evidence="2">Whole body minus gut</tissue>
    </source>
</reference>
<evidence type="ECO:0000313" key="3">
    <source>
        <dbReference type="Proteomes" id="UP001378592"/>
    </source>
</evidence>
<dbReference type="AlphaFoldDB" id="A0AAN9VMS4"/>
<comment type="caution">
    <text evidence="2">The sequence shown here is derived from an EMBL/GenBank/DDBJ whole genome shotgun (WGS) entry which is preliminary data.</text>
</comment>
<protein>
    <submittedName>
        <fullName evidence="2">Uncharacterized protein</fullName>
    </submittedName>
</protein>
<feature type="compositionally biased region" description="Low complexity" evidence="1">
    <location>
        <begin position="36"/>
        <end position="54"/>
    </location>
</feature>
<evidence type="ECO:0000256" key="1">
    <source>
        <dbReference type="SAM" id="MobiDB-lite"/>
    </source>
</evidence>
<name>A0AAN9VMS4_9ORTH</name>
<keyword evidence="3" id="KW-1185">Reference proteome</keyword>
<dbReference type="Proteomes" id="UP001378592">
    <property type="component" value="Unassembled WGS sequence"/>
</dbReference>
<feature type="compositionally biased region" description="Low complexity" evidence="1">
    <location>
        <begin position="101"/>
        <end position="113"/>
    </location>
</feature>
<feature type="region of interest" description="Disordered" evidence="1">
    <location>
        <begin position="1"/>
        <end position="128"/>
    </location>
</feature>
<evidence type="ECO:0000313" key="2">
    <source>
        <dbReference type="EMBL" id="KAK7794208.1"/>
    </source>
</evidence>
<dbReference type="EMBL" id="JAZDUA010000343">
    <property type="protein sequence ID" value="KAK7794208.1"/>
    <property type="molecule type" value="Genomic_DNA"/>
</dbReference>
<gene>
    <name evidence="2" type="ORF">R5R35_000486</name>
</gene>
<feature type="compositionally biased region" description="Basic residues" evidence="1">
    <location>
        <begin position="22"/>
        <end position="33"/>
    </location>
</feature>
<proteinExistence type="predicted"/>
<feature type="compositionally biased region" description="Basic and acidic residues" evidence="1">
    <location>
        <begin position="1"/>
        <end position="12"/>
    </location>
</feature>